<comment type="similarity">
    <text evidence="6">Belongs to the peptidase M24A family. Methionine aminopeptidase type 1 subfamily.</text>
</comment>
<evidence type="ECO:0000256" key="2">
    <source>
        <dbReference type="ARBA" id="ARBA00022438"/>
    </source>
</evidence>
<evidence type="ECO:0000259" key="8">
    <source>
        <dbReference type="Pfam" id="PF00557"/>
    </source>
</evidence>
<comment type="function">
    <text evidence="1 6">Removes the N-terminal methionine from nascent proteins. The N-terminal methionine is often cleaved when the second residue in the primary sequence is small and uncharged (Met-Ala-, Cys, Gly, Pro, Ser, Thr, or Val). Requires deformylation of the N(alpha)-formylated initiator methionine before it can be hydrolyzed.</text>
</comment>
<dbReference type="Proteomes" id="UP000284277">
    <property type="component" value="Unassembled WGS sequence"/>
</dbReference>
<comment type="catalytic activity">
    <reaction evidence="6 7">
        <text>Release of N-terminal amino acids, preferentially methionine, from peptides and arylamides.</text>
        <dbReference type="EC" id="3.4.11.18"/>
    </reaction>
</comment>
<evidence type="ECO:0000256" key="5">
    <source>
        <dbReference type="ARBA" id="ARBA00022801"/>
    </source>
</evidence>
<dbReference type="InterPro" id="IPR001714">
    <property type="entry name" value="Pept_M24_MAP"/>
</dbReference>
<evidence type="ECO:0000256" key="1">
    <source>
        <dbReference type="ARBA" id="ARBA00002521"/>
    </source>
</evidence>
<feature type="binding site" evidence="6">
    <location>
        <position position="244"/>
    </location>
    <ligand>
        <name>a divalent metal cation</name>
        <dbReference type="ChEBI" id="CHEBI:60240"/>
        <label>2</label>
        <note>catalytic</note>
    </ligand>
</feature>
<evidence type="ECO:0000313" key="9">
    <source>
        <dbReference type="EMBL" id="RKD30422.1"/>
    </source>
</evidence>
<evidence type="ECO:0000256" key="4">
    <source>
        <dbReference type="ARBA" id="ARBA00022723"/>
    </source>
</evidence>
<accession>A0A419SYT0</accession>
<dbReference type="NCBIfam" id="NF008970">
    <property type="entry name" value="PRK12318.1"/>
    <property type="match status" value="1"/>
</dbReference>
<dbReference type="PRINTS" id="PR00599">
    <property type="entry name" value="MAPEPTIDASE"/>
</dbReference>
<feature type="binding site" evidence="6">
    <location>
        <position position="137"/>
    </location>
    <ligand>
        <name>a divalent metal cation</name>
        <dbReference type="ChEBI" id="CHEBI:60240"/>
        <label>1</label>
    </ligand>
</feature>
<dbReference type="InterPro" id="IPR002467">
    <property type="entry name" value="Pept_M24A_MAP1"/>
</dbReference>
<dbReference type="RefSeq" id="WP_120198012.1">
    <property type="nucleotide sequence ID" value="NZ_MCIA01000031.1"/>
</dbReference>
<keyword evidence="5 6" id="KW-0378">Hydrolase</keyword>
<dbReference type="Gene3D" id="3.90.230.10">
    <property type="entry name" value="Creatinase/methionine aminopeptidase superfamily"/>
    <property type="match status" value="1"/>
</dbReference>
<dbReference type="InterPro" id="IPR036005">
    <property type="entry name" value="Creatinase/aminopeptidase-like"/>
</dbReference>
<comment type="subunit">
    <text evidence="6">Monomer.</text>
</comment>
<organism evidence="9 10">
    <name type="scientific">Lacrimispora algidixylanolytica</name>
    <dbReference type="NCBI Taxonomy" id="94868"/>
    <lineage>
        <taxon>Bacteria</taxon>
        <taxon>Bacillati</taxon>
        <taxon>Bacillota</taxon>
        <taxon>Clostridia</taxon>
        <taxon>Lachnospirales</taxon>
        <taxon>Lachnospiraceae</taxon>
        <taxon>Lacrimispora</taxon>
    </lineage>
</organism>
<keyword evidence="4 6" id="KW-0479">Metal-binding</keyword>
<comment type="cofactor">
    <cofactor evidence="6">
        <name>Co(2+)</name>
        <dbReference type="ChEBI" id="CHEBI:48828"/>
    </cofactor>
    <cofactor evidence="6">
        <name>Zn(2+)</name>
        <dbReference type="ChEBI" id="CHEBI:29105"/>
    </cofactor>
    <cofactor evidence="6">
        <name>Mn(2+)</name>
        <dbReference type="ChEBI" id="CHEBI:29035"/>
    </cofactor>
    <cofactor evidence="6">
        <name>Fe(2+)</name>
        <dbReference type="ChEBI" id="CHEBI:29033"/>
    </cofactor>
    <text evidence="6">Binds 2 divalent metal cations per subunit. Has a high-affinity and a low affinity metal-binding site. The true nature of the physiological cofactor is under debate. The enzyme is active with cobalt, zinc, manganese or divalent iron ions. Most likely, methionine aminopeptidases function as mononuclear Fe(2+)-metalloproteases under physiological conditions, and the catalytically relevant metal-binding site has been assigned to the histidine-containing high-affinity site.</text>
</comment>
<feature type="binding site" evidence="6">
    <location>
        <position position="276"/>
    </location>
    <ligand>
        <name>a divalent metal cation</name>
        <dbReference type="ChEBI" id="CHEBI:60240"/>
        <label>1</label>
    </ligand>
</feature>
<dbReference type="OrthoDB" id="9802055at2"/>
<dbReference type="SUPFAM" id="SSF103642">
    <property type="entry name" value="Sec-C motif"/>
    <property type="match status" value="1"/>
</dbReference>
<evidence type="ECO:0000256" key="3">
    <source>
        <dbReference type="ARBA" id="ARBA00022670"/>
    </source>
</evidence>
<evidence type="ECO:0000313" key="10">
    <source>
        <dbReference type="Proteomes" id="UP000284277"/>
    </source>
</evidence>
<dbReference type="Gene3D" id="3.10.450.50">
    <property type="match status" value="1"/>
</dbReference>
<dbReference type="CDD" id="cd01086">
    <property type="entry name" value="MetAP1"/>
    <property type="match status" value="1"/>
</dbReference>
<dbReference type="SUPFAM" id="SSF55920">
    <property type="entry name" value="Creatinase/aminopeptidase"/>
    <property type="match status" value="1"/>
</dbReference>
<reference evidence="9 10" key="1">
    <citation type="submission" date="2016-08" db="EMBL/GenBank/DDBJ databases">
        <title>A new outlook on sporulation: Clostridium algidixylanolyticum.</title>
        <authorList>
            <person name="Poppleton D.I."/>
            <person name="Gribaldo S."/>
        </authorList>
    </citation>
    <scope>NUCLEOTIDE SEQUENCE [LARGE SCALE GENOMIC DNA]</scope>
    <source>
        <strain evidence="9 10">SPL73</strain>
    </source>
</reference>
<sequence length="291" mass="32452">MSNKFGRNDLCWCGSGQKYKKCHCPIDEQIEIYRFEGYKVPHQKLLKTKKQIEGIRESGKINIALLDYIGNYVVDGVSTEELDRLIFKKTKELGGIPADLHYEGYPKSTCISINDVVCHGIPSERVFLRNGDIVNIDLSTIYKGFFSDSSRMFCIGSVSANNQKLVNIAKECVELGILQVKPWGFLGDIGQAVNDHAKKNGYSVVKEIGGHGIGLQFHEEPWVGYVAKQRTGMLLVPGLVFTIEPMINMGKANIITDPSDDWTIYTADGKPSAQWEKTVLVTESGHEVLAY</sequence>
<feature type="binding site" evidence="6">
    <location>
        <position position="218"/>
    </location>
    <ligand>
        <name>substrate</name>
    </ligand>
</feature>
<dbReference type="HAMAP" id="MF_01974">
    <property type="entry name" value="MetAP_1"/>
    <property type="match status" value="1"/>
</dbReference>
<dbReference type="Pfam" id="PF02810">
    <property type="entry name" value="SEC-C"/>
    <property type="match status" value="1"/>
</dbReference>
<dbReference type="PANTHER" id="PTHR43330:SF8">
    <property type="entry name" value="METHIONINE AMINOPEPTIDASE 1D, MITOCHONDRIAL"/>
    <property type="match status" value="1"/>
</dbReference>
<dbReference type="GO" id="GO:0006508">
    <property type="term" value="P:proteolysis"/>
    <property type="evidence" value="ECO:0007669"/>
    <property type="project" value="UniProtKB-KW"/>
</dbReference>
<protein>
    <recommendedName>
        <fullName evidence="6 7">Methionine aminopeptidase</fullName>
        <shortName evidence="6">MAP</shortName>
        <shortName evidence="6">MetAP</shortName>
        <ecNumber evidence="6 7">3.4.11.18</ecNumber>
    </recommendedName>
    <alternativeName>
        <fullName evidence="6">Peptidase M</fullName>
    </alternativeName>
</protein>
<feature type="domain" description="Peptidase M24" evidence="8">
    <location>
        <begin position="53"/>
        <end position="283"/>
    </location>
</feature>
<feature type="binding site" evidence="6">
    <location>
        <position position="211"/>
    </location>
    <ligand>
        <name>a divalent metal cation</name>
        <dbReference type="ChEBI" id="CHEBI:60240"/>
        <label>2</label>
        <note>catalytic</note>
    </ligand>
</feature>
<dbReference type="AlphaFoldDB" id="A0A419SYT0"/>
<dbReference type="GO" id="GO:0046872">
    <property type="term" value="F:metal ion binding"/>
    <property type="evidence" value="ECO:0007669"/>
    <property type="project" value="UniProtKB-UniRule"/>
</dbReference>
<feature type="binding site" evidence="6">
    <location>
        <position position="148"/>
    </location>
    <ligand>
        <name>a divalent metal cation</name>
        <dbReference type="ChEBI" id="CHEBI:60240"/>
        <label>2</label>
        <note>catalytic</note>
    </ligand>
</feature>
<evidence type="ECO:0000256" key="6">
    <source>
        <dbReference type="HAMAP-Rule" id="MF_01974"/>
    </source>
</evidence>
<evidence type="ECO:0000256" key="7">
    <source>
        <dbReference type="RuleBase" id="RU003653"/>
    </source>
</evidence>
<keyword evidence="10" id="KW-1185">Reference proteome</keyword>
<keyword evidence="2 6" id="KW-0031">Aminopeptidase</keyword>
<dbReference type="NCBIfam" id="TIGR00500">
    <property type="entry name" value="met_pdase_I"/>
    <property type="match status" value="1"/>
</dbReference>
<feature type="binding site" evidence="6">
    <location>
        <position position="148"/>
    </location>
    <ligand>
        <name>a divalent metal cation</name>
        <dbReference type="ChEBI" id="CHEBI:60240"/>
        <label>1</label>
    </ligand>
</feature>
<proteinExistence type="inferred from homology"/>
<dbReference type="EC" id="3.4.11.18" evidence="6 7"/>
<dbReference type="InterPro" id="IPR004027">
    <property type="entry name" value="SEC_C_motif"/>
</dbReference>
<dbReference type="GO" id="GO:0004239">
    <property type="term" value="F:initiator methionyl aminopeptidase activity"/>
    <property type="evidence" value="ECO:0007669"/>
    <property type="project" value="UniProtKB-UniRule"/>
</dbReference>
<feature type="binding site" evidence="6">
    <location>
        <position position="276"/>
    </location>
    <ligand>
        <name>a divalent metal cation</name>
        <dbReference type="ChEBI" id="CHEBI:60240"/>
        <label>2</label>
        <note>catalytic</note>
    </ligand>
</feature>
<feature type="binding site" evidence="6">
    <location>
        <position position="119"/>
    </location>
    <ligand>
        <name>substrate</name>
    </ligand>
</feature>
<keyword evidence="3 6" id="KW-0645">Protease</keyword>
<name>A0A419SYT0_9FIRM</name>
<gene>
    <name evidence="6" type="primary">map</name>
    <name evidence="9" type="ORF">BET01_07510</name>
</gene>
<dbReference type="EMBL" id="MCIA01000031">
    <property type="protein sequence ID" value="RKD30422.1"/>
    <property type="molecule type" value="Genomic_DNA"/>
</dbReference>
<dbReference type="InterPro" id="IPR000994">
    <property type="entry name" value="Pept_M24"/>
</dbReference>
<dbReference type="PANTHER" id="PTHR43330">
    <property type="entry name" value="METHIONINE AMINOPEPTIDASE"/>
    <property type="match status" value="1"/>
</dbReference>
<dbReference type="GO" id="GO:0070006">
    <property type="term" value="F:metalloaminopeptidase activity"/>
    <property type="evidence" value="ECO:0007669"/>
    <property type="project" value="UniProtKB-UniRule"/>
</dbReference>
<dbReference type="Pfam" id="PF00557">
    <property type="entry name" value="Peptidase_M24"/>
    <property type="match status" value="1"/>
</dbReference>
<comment type="caution">
    <text evidence="9">The sequence shown here is derived from an EMBL/GenBank/DDBJ whole genome shotgun (WGS) entry which is preliminary data.</text>
</comment>